<dbReference type="Gene3D" id="3.30.230.10">
    <property type="match status" value="1"/>
</dbReference>
<dbReference type="CDD" id="cd16262">
    <property type="entry name" value="EFG_III"/>
    <property type="match status" value="1"/>
</dbReference>
<evidence type="ECO:0000259" key="9">
    <source>
        <dbReference type="PROSITE" id="PS51722"/>
    </source>
</evidence>
<comment type="similarity">
    <text evidence="1 8">Belongs to the TRAFAC class translation factor GTPase superfamily. Classic translation factor GTPase family. EF-G/EF-2 subfamily.</text>
</comment>
<dbReference type="NCBIfam" id="TIGR00484">
    <property type="entry name" value="EF-G"/>
    <property type="match status" value="1"/>
</dbReference>
<dbReference type="PANTHER" id="PTHR43261:SF1">
    <property type="entry name" value="RIBOSOME-RELEASING FACTOR 2, MITOCHONDRIAL"/>
    <property type="match status" value="1"/>
</dbReference>
<feature type="binding site" evidence="8">
    <location>
        <begin position="95"/>
        <end position="99"/>
    </location>
    <ligand>
        <name>GTP</name>
        <dbReference type="ChEBI" id="CHEBI:37565"/>
    </ligand>
</feature>
<evidence type="ECO:0000256" key="7">
    <source>
        <dbReference type="ARBA" id="ARBA00024731"/>
    </source>
</evidence>
<dbReference type="InterPro" id="IPR009022">
    <property type="entry name" value="EFG_III"/>
</dbReference>
<dbReference type="CDD" id="cd01886">
    <property type="entry name" value="EF-G"/>
    <property type="match status" value="1"/>
</dbReference>
<keyword evidence="4 8" id="KW-0251">Elongation factor</keyword>
<dbReference type="SMART" id="SM00838">
    <property type="entry name" value="EFG_C"/>
    <property type="match status" value="1"/>
</dbReference>
<dbReference type="SUPFAM" id="SSF54980">
    <property type="entry name" value="EF-G C-terminal domain-like"/>
    <property type="match status" value="2"/>
</dbReference>
<evidence type="ECO:0000256" key="3">
    <source>
        <dbReference type="ARBA" id="ARBA00022741"/>
    </source>
</evidence>
<dbReference type="SUPFAM" id="SSF50447">
    <property type="entry name" value="Translation proteins"/>
    <property type="match status" value="1"/>
</dbReference>
<accession>A0ABV4U461</accession>
<dbReference type="NCBIfam" id="NF009381">
    <property type="entry name" value="PRK12740.1-5"/>
    <property type="match status" value="1"/>
</dbReference>
<protein>
    <recommendedName>
        <fullName evidence="2 8">Elongation factor G</fullName>
        <shortName evidence="8">EF-G</shortName>
    </recommendedName>
</protein>
<reference evidence="10 11" key="1">
    <citation type="submission" date="2024-08" db="EMBL/GenBank/DDBJ databases">
        <title>Whole-genome sequencing of halo(alkali)philic microorganisms from hypersaline lakes.</title>
        <authorList>
            <person name="Sorokin D.Y."/>
            <person name="Merkel A.Y."/>
            <person name="Messina E."/>
            <person name="Yakimov M."/>
        </authorList>
    </citation>
    <scope>NUCLEOTIDE SEQUENCE [LARGE SCALE GENOMIC DNA]</scope>
    <source>
        <strain evidence="10 11">AB-hyl4</strain>
    </source>
</reference>
<dbReference type="SUPFAM" id="SSF52540">
    <property type="entry name" value="P-loop containing nucleoside triphosphate hydrolases"/>
    <property type="match status" value="1"/>
</dbReference>
<dbReference type="Gene3D" id="3.40.50.300">
    <property type="entry name" value="P-loop containing nucleotide triphosphate hydrolases"/>
    <property type="match status" value="1"/>
</dbReference>
<evidence type="ECO:0000256" key="8">
    <source>
        <dbReference type="HAMAP-Rule" id="MF_00054"/>
    </source>
</evidence>
<dbReference type="Gene3D" id="3.30.70.240">
    <property type="match status" value="1"/>
</dbReference>
<organism evidence="10 11">
    <name type="scientific">Natronomicrosphaera hydrolytica</name>
    <dbReference type="NCBI Taxonomy" id="3242702"/>
    <lineage>
        <taxon>Bacteria</taxon>
        <taxon>Pseudomonadati</taxon>
        <taxon>Planctomycetota</taxon>
        <taxon>Phycisphaerae</taxon>
        <taxon>Phycisphaerales</taxon>
        <taxon>Phycisphaeraceae</taxon>
        <taxon>Natronomicrosphaera</taxon>
    </lineage>
</organism>
<sequence length="717" mass="79011">MSTATTSAGEGKKLSRIERTRNFGICAHIDAGKTTVTERVLYYTGKTYKMGEVHEGTATMDFLEDEQTRGITIQSAATTCPWPKDGVDYICNLIDTPGHVDFTIEVERSMRVLDGAVVVFDGKEGVEAQSETVWRQAERYRVPRICFVNKMDKMGADFNYAFGTIIERLGANPVAVQIPIGASDDFKGIIDLLTRKAYFFSAEELGAKVEEKEIPDDLKDEVEKWRHALVEKAAELDEGLTEKFIMEEEISPDEIMAALRKGTLERKVQPVFCGSALKYIGVQRLLDGVINYLPNPQQVPEVQGTAVDDKEKKITRPHDHEAPFSALVFKVVSDTHGDLTYARVYSGTLEKGSRVLNSANGKREIVSRIFEMHAKDRISRDQAWAGEIVALVGLKNSGTGDTLCAADAPIVLERMEFPEPVISMSIEPASQADKEKLSNALATIRREDPSFRSHYDDETGQTIIAGMGELHLDIIKTKLTRDMKVGVNVGKPRVAYRESITKKAEARGTHKKQTGGRGQFGDCTITVEPYTAEQAEADELKLVDGVAFENKVVGGSIPKEYIPSVEYGCRETAKSGVLAGYPLVGVKVTLLDGSYHEVDSSQVAFEQAGRLAFQEGCRKAKLQLLEPVMKVIVTTPEEFFGSVSGDINKRRGLIADTEQRANTRIITSECPLSEMFGYATQLRGMTQGRASYSMEPLDYRPVPDNIAKAVLEGGGSE</sequence>
<evidence type="ECO:0000256" key="6">
    <source>
        <dbReference type="ARBA" id="ARBA00023134"/>
    </source>
</evidence>
<dbReference type="Pfam" id="PF00009">
    <property type="entry name" value="GTP_EFTU"/>
    <property type="match status" value="1"/>
</dbReference>
<feature type="binding site" evidence="8">
    <location>
        <begin position="149"/>
        <end position="152"/>
    </location>
    <ligand>
        <name>GTP</name>
        <dbReference type="ChEBI" id="CHEBI:37565"/>
    </ligand>
</feature>
<keyword evidence="6 8" id="KW-0342">GTP-binding</keyword>
<dbReference type="Pfam" id="PF22042">
    <property type="entry name" value="EF-G_D2"/>
    <property type="match status" value="1"/>
</dbReference>
<dbReference type="NCBIfam" id="TIGR00231">
    <property type="entry name" value="small_GTP"/>
    <property type="match status" value="1"/>
</dbReference>
<dbReference type="SUPFAM" id="SSF54211">
    <property type="entry name" value="Ribosomal protein S5 domain 2-like"/>
    <property type="match status" value="1"/>
</dbReference>
<dbReference type="Pfam" id="PF03764">
    <property type="entry name" value="EFG_IV"/>
    <property type="match status" value="1"/>
</dbReference>
<dbReference type="HAMAP" id="MF_00054_B">
    <property type="entry name" value="EF_G_EF_2_B"/>
    <property type="match status" value="1"/>
</dbReference>
<evidence type="ECO:0000313" key="10">
    <source>
        <dbReference type="EMBL" id="MFA9477627.1"/>
    </source>
</evidence>
<comment type="caution">
    <text evidence="10">The sequence shown here is derived from an EMBL/GenBank/DDBJ whole genome shotgun (WGS) entry which is preliminary data.</text>
</comment>
<dbReference type="PANTHER" id="PTHR43261">
    <property type="entry name" value="TRANSLATION ELONGATION FACTOR G-RELATED"/>
    <property type="match status" value="1"/>
</dbReference>
<gene>
    <name evidence="8 10" type="primary">fusA</name>
    <name evidence="10" type="ORF">ACERK3_04890</name>
</gene>
<dbReference type="InterPro" id="IPR027417">
    <property type="entry name" value="P-loop_NTPase"/>
</dbReference>
<dbReference type="InterPro" id="IPR035647">
    <property type="entry name" value="EFG_III/V"/>
</dbReference>
<dbReference type="GO" id="GO:0003746">
    <property type="term" value="F:translation elongation factor activity"/>
    <property type="evidence" value="ECO:0007669"/>
    <property type="project" value="UniProtKB-KW"/>
</dbReference>
<comment type="subcellular location">
    <subcellularLocation>
        <location evidence="8">Cytoplasm</location>
    </subcellularLocation>
</comment>
<dbReference type="CDD" id="cd01434">
    <property type="entry name" value="EFG_mtEFG1_IV"/>
    <property type="match status" value="1"/>
</dbReference>
<evidence type="ECO:0000256" key="1">
    <source>
        <dbReference type="ARBA" id="ARBA00005870"/>
    </source>
</evidence>
<dbReference type="InterPro" id="IPR047872">
    <property type="entry name" value="EFG_IV"/>
</dbReference>
<dbReference type="CDD" id="cd03713">
    <property type="entry name" value="EFG_mtEFG_C"/>
    <property type="match status" value="1"/>
</dbReference>
<evidence type="ECO:0000256" key="5">
    <source>
        <dbReference type="ARBA" id="ARBA00022917"/>
    </source>
</evidence>
<dbReference type="PRINTS" id="PR00315">
    <property type="entry name" value="ELONGATNFCT"/>
</dbReference>
<dbReference type="InterPro" id="IPR000640">
    <property type="entry name" value="EFG_V-like"/>
</dbReference>
<dbReference type="InterPro" id="IPR053905">
    <property type="entry name" value="EF-G-like_DII"/>
</dbReference>
<dbReference type="InterPro" id="IPR041095">
    <property type="entry name" value="EFG_II"/>
</dbReference>
<feature type="binding site" evidence="8">
    <location>
        <begin position="27"/>
        <end position="34"/>
    </location>
    <ligand>
        <name>GTP</name>
        <dbReference type="ChEBI" id="CHEBI:37565"/>
    </ligand>
</feature>
<dbReference type="InterPro" id="IPR000795">
    <property type="entry name" value="T_Tr_GTP-bd_dom"/>
</dbReference>
<keyword evidence="8" id="KW-0963">Cytoplasm</keyword>
<dbReference type="InterPro" id="IPR014721">
    <property type="entry name" value="Ribsml_uS5_D2-typ_fold_subgr"/>
</dbReference>
<dbReference type="SMART" id="SM00889">
    <property type="entry name" value="EFG_IV"/>
    <property type="match status" value="1"/>
</dbReference>
<dbReference type="PROSITE" id="PS51722">
    <property type="entry name" value="G_TR_2"/>
    <property type="match status" value="1"/>
</dbReference>
<evidence type="ECO:0000313" key="11">
    <source>
        <dbReference type="Proteomes" id="UP001575105"/>
    </source>
</evidence>
<keyword evidence="3 8" id="KW-0547">Nucleotide-binding</keyword>
<dbReference type="CDD" id="cd04088">
    <property type="entry name" value="EFG_mtEFG_II"/>
    <property type="match status" value="1"/>
</dbReference>
<feature type="domain" description="Tr-type G" evidence="9">
    <location>
        <begin position="18"/>
        <end position="297"/>
    </location>
</feature>
<comment type="function">
    <text evidence="7 8">Catalyzes the GTP-dependent ribosomal translocation step during translation elongation. During this step, the ribosome changes from the pre-translocational (PRE) to the post-translocational (POST) state as the newly formed A-site-bound peptidyl-tRNA and P-site-bound deacylated tRNA move to the P and E sites, respectively. Catalyzes the coordinated movement of the two tRNA molecules, the mRNA and conformational changes in the ribosome.</text>
</comment>
<dbReference type="RefSeq" id="WP_425344556.1">
    <property type="nucleotide sequence ID" value="NZ_JBGUBD010000003.1"/>
</dbReference>
<dbReference type="InterPro" id="IPR005517">
    <property type="entry name" value="Transl_elong_EFG/EF2_IV"/>
</dbReference>
<dbReference type="Pfam" id="PF00679">
    <property type="entry name" value="EFG_C"/>
    <property type="match status" value="1"/>
</dbReference>
<dbReference type="Gene3D" id="2.40.30.10">
    <property type="entry name" value="Translation factors"/>
    <property type="match status" value="1"/>
</dbReference>
<dbReference type="Gene3D" id="3.30.70.870">
    <property type="entry name" value="Elongation Factor G (Translational Gtpase), domain 3"/>
    <property type="match status" value="1"/>
</dbReference>
<dbReference type="InterPro" id="IPR005225">
    <property type="entry name" value="Small_GTP-bd"/>
</dbReference>
<proteinExistence type="inferred from homology"/>
<evidence type="ECO:0000256" key="4">
    <source>
        <dbReference type="ARBA" id="ARBA00022768"/>
    </source>
</evidence>
<dbReference type="EMBL" id="JBGUBD010000003">
    <property type="protein sequence ID" value="MFA9477627.1"/>
    <property type="molecule type" value="Genomic_DNA"/>
</dbReference>
<name>A0ABV4U461_9BACT</name>
<dbReference type="InterPro" id="IPR031157">
    <property type="entry name" value="G_TR_CS"/>
</dbReference>
<dbReference type="Proteomes" id="UP001575105">
    <property type="component" value="Unassembled WGS sequence"/>
</dbReference>
<keyword evidence="11" id="KW-1185">Reference proteome</keyword>
<dbReference type="InterPro" id="IPR035649">
    <property type="entry name" value="EFG_V"/>
</dbReference>
<keyword evidence="5 8" id="KW-0648">Protein biosynthesis</keyword>
<evidence type="ECO:0000256" key="2">
    <source>
        <dbReference type="ARBA" id="ARBA00017872"/>
    </source>
</evidence>
<dbReference type="InterPro" id="IPR020568">
    <property type="entry name" value="Ribosomal_Su5_D2-typ_SF"/>
</dbReference>
<dbReference type="InterPro" id="IPR009000">
    <property type="entry name" value="Transl_B-barrel_sf"/>
</dbReference>
<dbReference type="PROSITE" id="PS00301">
    <property type="entry name" value="G_TR_1"/>
    <property type="match status" value="1"/>
</dbReference>
<dbReference type="InterPro" id="IPR004540">
    <property type="entry name" value="Transl_elong_EFG/EF2"/>
</dbReference>
<dbReference type="Pfam" id="PF14492">
    <property type="entry name" value="EFG_III"/>
    <property type="match status" value="1"/>
</dbReference>